<dbReference type="Proteomes" id="UP000249341">
    <property type="component" value="Unassembled WGS sequence"/>
</dbReference>
<keyword evidence="2" id="KW-1185">Reference proteome</keyword>
<dbReference type="SUPFAM" id="SSF88723">
    <property type="entry name" value="PIN domain-like"/>
    <property type="match status" value="1"/>
</dbReference>
<proteinExistence type="predicted"/>
<accession>A0A327Z8W5</accession>
<evidence type="ECO:0000313" key="2">
    <source>
        <dbReference type="Proteomes" id="UP000249341"/>
    </source>
</evidence>
<dbReference type="AlphaFoldDB" id="A0A327Z8W5"/>
<protein>
    <recommendedName>
        <fullName evidence="3">PIN domain-containing protein</fullName>
    </recommendedName>
</protein>
<dbReference type="OrthoDB" id="3388622at2"/>
<gene>
    <name evidence="1" type="ORF">B0I29_111199</name>
</gene>
<evidence type="ECO:0008006" key="3">
    <source>
        <dbReference type="Google" id="ProtNLM"/>
    </source>
</evidence>
<dbReference type="InterPro" id="IPR029060">
    <property type="entry name" value="PIN-like_dom_sf"/>
</dbReference>
<comment type="caution">
    <text evidence="1">The sequence shown here is derived from an EMBL/GenBank/DDBJ whole genome shotgun (WGS) entry which is preliminary data.</text>
</comment>
<evidence type="ECO:0000313" key="1">
    <source>
        <dbReference type="EMBL" id="RAK34597.1"/>
    </source>
</evidence>
<dbReference type="RefSeq" id="WP_111651251.1">
    <property type="nucleotide sequence ID" value="NZ_JACHWI010000017.1"/>
</dbReference>
<name>A0A327Z8W5_9ACTN</name>
<sequence>MTDEPRTVRLVIDTSAVVAWTRGSLAVGELIAEIDDEHGAVVLPLPCLIEAAHLTGLLEQLRLDALIAHRAVYLLSDDPQDWQALATLRGLVGTPDRASAAMLALDANVDVLTRDATWYTPVAGGKATLEFND</sequence>
<reference evidence="1 2" key="1">
    <citation type="submission" date="2018-06" db="EMBL/GenBank/DDBJ databases">
        <title>Genomic Encyclopedia of Type Strains, Phase III (KMG-III): the genomes of soil and plant-associated and newly described type strains.</title>
        <authorList>
            <person name="Whitman W."/>
        </authorList>
    </citation>
    <scope>NUCLEOTIDE SEQUENCE [LARGE SCALE GENOMIC DNA]</scope>
    <source>
        <strain evidence="1 2">CGMCC 4.7090</strain>
    </source>
</reference>
<organism evidence="1 2">
    <name type="scientific">Actinoplanes lutulentus</name>
    <dbReference type="NCBI Taxonomy" id="1287878"/>
    <lineage>
        <taxon>Bacteria</taxon>
        <taxon>Bacillati</taxon>
        <taxon>Actinomycetota</taxon>
        <taxon>Actinomycetes</taxon>
        <taxon>Micromonosporales</taxon>
        <taxon>Micromonosporaceae</taxon>
        <taxon>Actinoplanes</taxon>
    </lineage>
</organism>
<dbReference type="EMBL" id="QLMJ01000011">
    <property type="protein sequence ID" value="RAK34597.1"/>
    <property type="molecule type" value="Genomic_DNA"/>
</dbReference>